<evidence type="ECO:0000256" key="10">
    <source>
        <dbReference type="ARBA" id="ARBA00022840"/>
    </source>
</evidence>
<dbReference type="SMART" id="SM00388">
    <property type="entry name" value="HisKA"/>
    <property type="match status" value="1"/>
</dbReference>
<comment type="subcellular location">
    <subcellularLocation>
        <location evidence="2">Cell membrane</location>
    </subcellularLocation>
</comment>
<dbReference type="Gene3D" id="3.30.450.40">
    <property type="match status" value="1"/>
</dbReference>
<keyword evidence="11" id="KW-0902">Two-component regulatory system</keyword>
<proteinExistence type="inferred from homology"/>
<dbReference type="InterPro" id="IPR005467">
    <property type="entry name" value="His_kinase_dom"/>
</dbReference>
<dbReference type="SUPFAM" id="SSF55874">
    <property type="entry name" value="ATPase domain of HSP90 chaperone/DNA topoisomerase II/histidine kinase"/>
    <property type="match status" value="1"/>
</dbReference>
<evidence type="ECO:0000259" key="15">
    <source>
        <dbReference type="PROSITE" id="PS50046"/>
    </source>
</evidence>
<evidence type="ECO:0000256" key="11">
    <source>
        <dbReference type="ARBA" id="ARBA00023012"/>
    </source>
</evidence>
<reference evidence="19" key="1">
    <citation type="submission" date="2018-04" db="EMBL/GenBank/DDBJ databases">
        <authorList>
            <person name="Cornet L."/>
        </authorList>
    </citation>
    <scope>NUCLEOTIDE SEQUENCE [LARGE SCALE GENOMIC DNA]</scope>
</reference>
<evidence type="ECO:0000256" key="9">
    <source>
        <dbReference type="ARBA" id="ARBA00022777"/>
    </source>
</evidence>
<evidence type="ECO:0000256" key="4">
    <source>
        <dbReference type="ARBA" id="ARBA00012438"/>
    </source>
</evidence>
<comment type="caution">
    <text evidence="18">The sequence shown here is derived from an EMBL/GenBank/DDBJ whole genome shotgun (WGS) entry which is preliminary data.</text>
</comment>
<keyword evidence="7" id="KW-0808">Transferase</keyword>
<dbReference type="EMBL" id="QBMC01000103">
    <property type="protein sequence ID" value="PZO14788.1"/>
    <property type="molecule type" value="Genomic_DNA"/>
</dbReference>
<evidence type="ECO:0000313" key="18">
    <source>
        <dbReference type="EMBL" id="PZO14788.1"/>
    </source>
</evidence>
<evidence type="ECO:0000256" key="8">
    <source>
        <dbReference type="ARBA" id="ARBA00022741"/>
    </source>
</evidence>
<dbReference type="SUPFAM" id="SSF47384">
    <property type="entry name" value="Homodimeric domain of signal transducing histidine kinase"/>
    <property type="match status" value="1"/>
</dbReference>
<dbReference type="PRINTS" id="PR00344">
    <property type="entry name" value="BCTRLSENSOR"/>
</dbReference>
<dbReference type="PANTHER" id="PTHR43711:SF26">
    <property type="entry name" value="SENSOR HISTIDINE KINASE RCSC"/>
    <property type="match status" value="1"/>
</dbReference>
<evidence type="ECO:0000256" key="6">
    <source>
        <dbReference type="ARBA" id="ARBA00022553"/>
    </source>
</evidence>
<evidence type="ECO:0000256" key="12">
    <source>
        <dbReference type="ARBA" id="ARBA00023136"/>
    </source>
</evidence>
<keyword evidence="10" id="KW-0067">ATP-binding</keyword>
<dbReference type="InterPro" id="IPR016132">
    <property type="entry name" value="Phyto_chromo_attachment"/>
</dbReference>
<keyword evidence="8" id="KW-0547">Nucleotide-binding</keyword>
<dbReference type="Pfam" id="PF00512">
    <property type="entry name" value="HisKA"/>
    <property type="match status" value="1"/>
</dbReference>
<dbReference type="AlphaFoldDB" id="A0A2W4W6L5"/>
<dbReference type="SMART" id="SM00387">
    <property type="entry name" value="HATPase_c"/>
    <property type="match status" value="1"/>
</dbReference>
<dbReference type="InterPro" id="IPR036890">
    <property type="entry name" value="HATPase_C_sf"/>
</dbReference>
<accession>A0A2W4W6L5</accession>
<dbReference type="GO" id="GO:0005524">
    <property type="term" value="F:ATP binding"/>
    <property type="evidence" value="ECO:0007669"/>
    <property type="project" value="UniProtKB-KW"/>
</dbReference>
<evidence type="ECO:0000313" key="19">
    <source>
        <dbReference type="Proteomes" id="UP000249354"/>
    </source>
</evidence>
<dbReference type="InterPro" id="IPR001789">
    <property type="entry name" value="Sig_transdc_resp-reg_receiver"/>
</dbReference>
<gene>
    <name evidence="18" type="ORF">DCF25_14560</name>
</gene>
<dbReference type="InterPro" id="IPR004358">
    <property type="entry name" value="Sig_transdc_His_kin-like_C"/>
</dbReference>
<dbReference type="Gene3D" id="3.30.565.10">
    <property type="entry name" value="Histidine kinase-like ATPase, C-terminal domain"/>
    <property type="match status" value="1"/>
</dbReference>
<evidence type="ECO:0000259" key="17">
    <source>
        <dbReference type="PROSITE" id="PS50110"/>
    </source>
</evidence>
<keyword evidence="12" id="KW-0472">Membrane</keyword>
<dbReference type="FunFam" id="3.30.565.10:FF:000023">
    <property type="entry name" value="PAS domain-containing sensor histidine kinase"/>
    <property type="match status" value="1"/>
</dbReference>
<evidence type="ECO:0000256" key="14">
    <source>
        <dbReference type="SAM" id="MobiDB-lite"/>
    </source>
</evidence>
<keyword evidence="6" id="KW-0597">Phosphoprotein</keyword>
<dbReference type="InterPro" id="IPR036097">
    <property type="entry name" value="HisK_dim/P_sf"/>
</dbReference>
<dbReference type="Pfam" id="PF02518">
    <property type="entry name" value="HATPase_c"/>
    <property type="match status" value="1"/>
</dbReference>
<dbReference type="InterPro" id="IPR003594">
    <property type="entry name" value="HATPase_dom"/>
</dbReference>
<keyword evidence="5" id="KW-1003">Cell membrane</keyword>
<dbReference type="PANTHER" id="PTHR43711">
    <property type="entry name" value="TWO-COMPONENT HISTIDINE KINASE"/>
    <property type="match status" value="1"/>
</dbReference>
<dbReference type="InterPro" id="IPR003661">
    <property type="entry name" value="HisK_dim/P_dom"/>
</dbReference>
<dbReference type="InterPro" id="IPR050736">
    <property type="entry name" value="Sensor_HK_Regulatory"/>
</dbReference>
<evidence type="ECO:0000256" key="7">
    <source>
        <dbReference type="ARBA" id="ARBA00022679"/>
    </source>
</evidence>
<comment type="catalytic activity">
    <reaction evidence="1">
        <text>ATP + protein L-histidine = ADP + protein N-phospho-L-histidine.</text>
        <dbReference type="EC" id="2.7.13.3"/>
    </reaction>
</comment>
<name>A0A2W4W6L5_9CYAN</name>
<dbReference type="InterPro" id="IPR029016">
    <property type="entry name" value="GAF-like_dom_sf"/>
</dbReference>
<feature type="region of interest" description="Disordered" evidence="14">
    <location>
        <begin position="209"/>
        <end position="228"/>
    </location>
</feature>
<dbReference type="CDD" id="cd00082">
    <property type="entry name" value="HisKA"/>
    <property type="match status" value="1"/>
</dbReference>
<evidence type="ECO:0000256" key="3">
    <source>
        <dbReference type="ARBA" id="ARBA00006402"/>
    </source>
</evidence>
<evidence type="ECO:0000256" key="5">
    <source>
        <dbReference type="ARBA" id="ARBA00022475"/>
    </source>
</evidence>
<organism evidence="18 19">
    <name type="scientific">Leptolyngbya foveolarum</name>
    <dbReference type="NCBI Taxonomy" id="47253"/>
    <lineage>
        <taxon>Bacteria</taxon>
        <taxon>Bacillati</taxon>
        <taxon>Cyanobacteriota</taxon>
        <taxon>Cyanophyceae</taxon>
        <taxon>Leptolyngbyales</taxon>
        <taxon>Leptolyngbyaceae</taxon>
        <taxon>Leptolyngbya group</taxon>
        <taxon>Leptolyngbya</taxon>
    </lineage>
</organism>
<sequence>MPTIESLTAYQSLSPAVYIRLRETLVCQSHLFDWTVTESDMAHHPNSSASYDDADSRLDSTGSTSAFWSAWQSGTSQFVLMGSKAWCLLLTAEAIDSGLPDGELTGDLADVQAYRVGLTFDDWAIAQFALHLKEMLAHSTGDIFPSNTALFLPKVLASLSGIRGYPMQTATDLEPLLNQVHLTPEQASRHSLHAHSINPRSQCQYLQNSQNLQNQHPSPKSSSSYFPPSGYRSISTDEKLLMAQETFMLNWAKQMSASPDLAAQRSADTLQTQMQQSLLLNQVVTRIRHSLDLSDILETTVAQVRSFLAADRLLLYQFDKSSPTANRSIETAHVGRAVFSGHVTYEARASEAITSVLRSAEKGCFTPSQLQRAKFLSGRPIAVDSVDEQYAHSPCLLKFLKKAQVKSKIIAPVVVQGELWGLLIAHQCHDYRQWEETEVVFLQHIAEHLAVAVNQAQLYAQLQQQTTSLESCVVERTQNLHDALMAAETANVTKGEFLSTMSHELRTPLTYIIGMSATLLRWSFGELSDRQRSYLDTIHQSGEQLLGIINSILEFAKVEAGQRLLDASEVSLSALFGEAIAHYRELAQKRGVQLSLDSKLKPAEDLFWADEKRLQQVVANLTENAIKFTPEGGKVSLMIWRESQQVVFQVEDTGIGIADSQRDGLFEKFKQLESPFQRQYSGTGLGLAMTKHLVEMHGGTIQVESKVDQGSTFTVRLPKQPKPQHSVHSDISSTFASTKRIILLERDEESAAIICNMLTAAGYEVIWLLEATPLAAQLELLKPMLLIANLALLNQDASEIKSLQLSITTLEAKVLALLEPEPAPLPMAHHDVLAKPINPKVLLEKVRQLSPVLP</sequence>
<evidence type="ECO:0000259" key="16">
    <source>
        <dbReference type="PROSITE" id="PS50109"/>
    </source>
</evidence>
<evidence type="ECO:0000256" key="2">
    <source>
        <dbReference type="ARBA" id="ARBA00004236"/>
    </source>
</evidence>
<feature type="domain" description="Response regulatory" evidence="17">
    <location>
        <begin position="740"/>
        <end position="850"/>
    </location>
</feature>
<dbReference type="EC" id="2.7.13.3" evidence="4"/>
<feature type="domain" description="Histidine kinase" evidence="16">
    <location>
        <begin position="500"/>
        <end position="721"/>
    </location>
</feature>
<dbReference type="SUPFAM" id="SSF52172">
    <property type="entry name" value="CheY-like"/>
    <property type="match status" value="1"/>
</dbReference>
<comment type="caution">
    <text evidence="13">Lacks conserved residue(s) required for the propagation of feature annotation.</text>
</comment>
<dbReference type="PROSITE" id="PS50046">
    <property type="entry name" value="PHYTOCHROME_2"/>
    <property type="match status" value="1"/>
</dbReference>
<dbReference type="InterPro" id="IPR011006">
    <property type="entry name" value="CheY-like_superfamily"/>
</dbReference>
<evidence type="ECO:0000256" key="13">
    <source>
        <dbReference type="PROSITE-ProRule" id="PRU00169"/>
    </source>
</evidence>
<dbReference type="GO" id="GO:0005886">
    <property type="term" value="C:plasma membrane"/>
    <property type="evidence" value="ECO:0007669"/>
    <property type="project" value="UniProtKB-SubCell"/>
</dbReference>
<protein>
    <recommendedName>
        <fullName evidence="4">histidine kinase</fullName>
        <ecNumber evidence="4">2.7.13.3</ecNumber>
    </recommendedName>
</protein>
<evidence type="ECO:0000256" key="1">
    <source>
        <dbReference type="ARBA" id="ARBA00000085"/>
    </source>
</evidence>
<dbReference type="PROSITE" id="PS50109">
    <property type="entry name" value="HIS_KIN"/>
    <property type="match status" value="1"/>
</dbReference>
<dbReference type="PROSITE" id="PS50110">
    <property type="entry name" value="RESPONSE_REGULATORY"/>
    <property type="match status" value="1"/>
</dbReference>
<dbReference type="Gene3D" id="1.10.287.130">
    <property type="match status" value="1"/>
</dbReference>
<dbReference type="GO" id="GO:0000155">
    <property type="term" value="F:phosphorelay sensor kinase activity"/>
    <property type="evidence" value="ECO:0007669"/>
    <property type="project" value="InterPro"/>
</dbReference>
<dbReference type="SMART" id="SM00065">
    <property type="entry name" value="GAF"/>
    <property type="match status" value="1"/>
</dbReference>
<feature type="domain" description="Phytochrome chromophore attachment site" evidence="15">
    <location>
        <begin position="292"/>
        <end position="448"/>
    </location>
</feature>
<keyword evidence="9 18" id="KW-0418">Kinase</keyword>
<dbReference type="Pfam" id="PF01590">
    <property type="entry name" value="GAF"/>
    <property type="match status" value="1"/>
</dbReference>
<comment type="similarity">
    <text evidence="3">In the N-terminal section; belongs to the phytochrome family.</text>
</comment>
<dbReference type="InterPro" id="IPR003018">
    <property type="entry name" value="GAF"/>
</dbReference>
<dbReference type="CDD" id="cd16922">
    <property type="entry name" value="HATPase_EvgS-ArcB-TorS-like"/>
    <property type="match status" value="1"/>
</dbReference>
<dbReference type="SUPFAM" id="SSF55781">
    <property type="entry name" value="GAF domain-like"/>
    <property type="match status" value="1"/>
</dbReference>
<reference evidence="18 19" key="2">
    <citation type="submission" date="2018-06" db="EMBL/GenBank/DDBJ databases">
        <title>Metagenomic assembly of (sub)arctic Cyanobacteria and their associated microbiome from non-axenic cultures.</title>
        <authorList>
            <person name="Baurain D."/>
        </authorList>
    </citation>
    <scope>NUCLEOTIDE SEQUENCE [LARGE SCALE GENOMIC DNA]</scope>
    <source>
        <strain evidence="18">ULC129bin1</strain>
    </source>
</reference>
<dbReference type="Proteomes" id="UP000249354">
    <property type="component" value="Unassembled WGS sequence"/>
</dbReference>